<protein>
    <recommendedName>
        <fullName evidence="2">Metal transporter</fullName>
    </recommendedName>
</protein>
<reference evidence="1" key="1">
    <citation type="submission" date="2019-03" db="EMBL/GenBank/DDBJ databases">
        <authorList>
            <person name="Hao L."/>
        </authorList>
    </citation>
    <scope>NUCLEOTIDE SEQUENCE</scope>
</reference>
<evidence type="ECO:0000313" key="1">
    <source>
        <dbReference type="EMBL" id="VFU15808.1"/>
    </source>
</evidence>
<name>A0A485M888_9ZZZZ</name>
<proteinExistence type="predicted"/>
<sequence>MLSNEAQSLDEPVFPIDTLTHVDELSEKVWTASLAQAKDSQVYANGLLRYSHDFIDAFVISLSYFMNVESRRILEYPPAQTIMDYTTLLLLNQQLALKALKSSISTIGQYYIPRYHEITDSWLNTVLFRDGRDIAELFMERERLMEKVVYEYPEAIRNIRSEYGFHFDQPGYRKAGETDRFLLYQVLPSHGDVSVKQDAKPMIIVPPFVLGTNILAFLPGENKSFVHAFANKGIPTYIRIAKNIWTTPAFQVMTGEDDVRDNVYFAEIVKNNHGKPITLCGYCQGGFTSLCGLLSGELDGLVDTLITCVSPMDGTRSPGLARFLNSLPPRFNDLAYGTKTLPNGNKVGDGKLMGWVYKLRAIEDEFPLISFYRDMVMLSTNGRPREKFNKTALAINYWLSYERTDLPLEITKMSFRSYNIPITSDGTLPVRLFGRKLNLHRMQEKGYRWLICYGERDDLVERETALAPMDFIDVEVTGFPKGHLAIATSWSNPKSEFSLDKRFGENNARGPVLFQLEIDQT</sequence>
<organism evidence="1">
    <name type="scientific">anaerobic digester metagenome</name>
    <dbReference type="NCBI Taxonomy" id="1263854"/>
    <lineage>
        <taxon>unclassified sequences</taxon>
        <taxon>metagenomes</taxon>
        <taxon>ecological metagenomes</taxon>
    </lineage>
</organism>
<dbReference type="EMBL" id="CAADRM010000109">
    <property type="protein sequence ID" value="VFU15808.1"/>
    <property type="molecule type" value="Genomic_DNA"/>
</dbReference>
<evidence type="ECO:0008006" key="2">
    <source>
        <dbReference type="Google" id="ProtNLM"/>
    </source>
</evidence>
<accession>A0A485M888</accession>
<dbReference type="SUPFAM" id="SSF53474">
    <property type="entry name" value="alpha/beta-Hydrolases"/>
    <property type="match status" value="1"/>
</dbReference>
<dbReference type="InterPro" id="IPR029058">
    <property type="entry name" value="AB_hydrolase_fold"/>
</dbReference>
<gene>
    <name evidence="1" type="ORF">SCFA_450043</name>
</gene>
<dbReference type="AlphaFoldDB" id="A0A485M888"/>